<dbReference type="Gene3D" id="3.30.565.10">
    <property type="entry name" value="Histidine kinase-like ATPase, C-terminal domain"/>
    <property type="match status" value="1"/>
</dbReference>
<dbReference type="GO" id="GO:0000155">
    <property type="term" value="F:phosphorelay sensor kinase activity"/>
    <property type="evidence" value="ECO:0007669"/>
    <property type="project" value="InterPro"/>
</dbReference>
<dbReference type="InterPro" id="IPR035965">
    <property type="entry name" value="PAS-like_dom_sf"/>
</dbReference>
<dbReference type="FunFam" id="3.30.565.10:FF:000006">
    <property type="entry name" value="Sensor histidine kinase WalK"/>
    <property type="match status" value="1"/>
</dbReference>
<evidence type="ECO:0000256" key="6">
    <source>
        <dbReference type="ARBA" id="ARBA00023012"/>
    </source>
</evidence>
<dbReference type="STRING" id="425514.SAMN05443550_10145"/>
<dbReference type="InterPro" id="IPR036097">
    <property type="entry name" value="HisK_dim/P_sf"/>
</dbReference>
<dbReference type="InterPro" id="IPR004358">
    <property type="entry name" value="Sig_transdc_His_kin-like_C"/>
</dbReference>
<keyword evidence="6" id="KW-0902">Two-component regulatory system</keyword>
<dbReference type="PROSITE" id="PS50109">
    <property type="entry name" value="HIS_KIN"/>
    <property type="match status" value="1"/>
</dbReference>
<evidence type="ECO:0000256" key="2">
    <source>
        <dbReference type="ARBA" id="ARBA00012438"/>
    </source>
</evidence>
<dbReference type="Gene3D" id="3.30.450.20">
    <property type="entry name" value="PAS domain"/>
    <property type="match status" value="1"/>
</dbReference>
<dbReference type="CDD" id="cd00075">
    <property type="entry name" value="HATPase"/>
    <property type="match status" value="1"/>
</dbReference>
<keyword evidence="4" id="KW-0808">Transferase</keyword>
<dbReference type="Pfam" id="PF02518">
    <property type="entry name" value="HATPase_c"/>
    <property type="match status" value="1"/>
</dbReference>
<dbReference type="InterPro" id="IPR036890">
    <property type="entry name" value="HATPase_C_sf"/>
</dbReference>
<accession>A0A1H3W0F1</accession>
<proteinExistence type="predicted"/>
<dbReference type="RefSeq" id="WP_090554088.1">
    <property type="nucleotide sequence ID" value="NZ_FNRA01000001.1"/>
</dbReference>
<dbReference type="InterPro" id="IPR003594">
    <property type="entry name" value="HATPase_dom"/>
</dbReference>
<dbReference type="AlphaFoldDB" id="A0A1H3W0F1"/>
<evidence type="ECO:0000259" key="7">
    <source>
        <dbReference type="PROSITE" id="PS50109"/>
    </source>
</evidence>
<keyword evidence="5 8" id="KW-0418">Kinase</keyword>
<evidence type="ECO:0000256" key="3">
    <source>
        <dbReference type="ARBA" id="ARBA00022553"/>
    </source>
</evidence>
<feature type="domain" description="Histidine kinase" evidence="7">
    <location>
        <begin position="137"/>
        <end position="354"/>
    </location>
</feature>
<dbReference type="InterPro" id="IPR005467">
    <property type="entry name" value="His_kinase_dom"/>
</dbReference>
<dbReference type="InterPro" id="IPR050736">
    <property type="entry name" value="Sensor_HK_Regulatory"/>
</dbReference>
<gene>
    <name evidence="8" type="ORF">SAMN05443550_10145</name>
</gene>
<dbReference type="SUPFAM" id="SSF55785">
    <property type="entry name" value="PYP-like sensor domain (PAS domain)"/>
    <property type="match status" value="1"/>
</dbReference>
<dbReference type="Proteomes" id="UP000198850">
    <property type="component" value="Unassembled WGS sequence"/>
</dbReference>
<protein>
    <recommendedName>
        <fullName evidence="2">histidine kinase</fullName>
        <ecNumber evidence="2">2.7.13.3</ecNumber>
    </recommendedName>
</protein>
<reference evidence="8 9" key="1">
    <citation type="submission" date="2016-10" db="EMBL/GenBank/DDBJ databases">
        <authorList>
            <person name="de Groot N.N."/>
        </authorList>
    </citation>
    <scope>NUCLEOTIDE SEQUENCE [LARGE SCALE GENOMIC DNA]</scope>
    <source>
        <strain evidence="8 9">DSM 19033</strain>
    </source>
</reference>
<keyword evidence="3" id="KW-0597">Phosphoprotein</keyword>
<dbReference type="PRINTS" id="PR00344">
    <property type="entry name" value="BCTRLSENSOR"/>
</dbReference>
<dbReference type="Gene3D" id="1.10.287.130">
    <property type="match status" value="1"/>
</dbReference>
<keyword evidence="9" id="KW-1185">Reference proteome</keyword>
<dbReference type="EMBL" id="FNRA01000001">
    <property type="protein sequence ID" value="SDZ80615.1"/>
    <property type="molecule type" value="Genomic_DNA"/>
</dbReference>
<dbReference type="SUPFAM" id="SSF47384">
    <property type="entry name" value="Homodimeric domain of signal transducing histidine kinase"/>
    <property type="match status" value="1"/>
</dbReference>
<dbReference type="SMART" id="SM00387">
    <property type="entry name" value="HATPase_c"/>
    <property type="match status" value="1"/>
</dbReference>
<sequence length="354" mass="40568">MTNTNPFESFAKRSNDLFFIFNLQESKFTYMNAACLSFFGPDSIDIDKDQILEAIHADDRGYLLSKINDCIHGEQVADLECRITPIKDQLWLRIKAYLICEEEEQLIIGQAEDISVYKENMENLNNHNIKKNTILTVITHDLAGPIGTIQNLSDLLSRETSEYTNPKVNQYIDLISKISKSSIRLIRDFIDREFRESADLRLMKTRVELVEKTRLAAEDFLAMQIQLRTNFSWTSNKSNIYIDLDEDKFMQVINNLISNALKFTRDGGNIHLDIRDTGTHVVLSLGDDGIGIPKKYQATLFDKFTDAGRTGLNGEHSTGLGMYIIKSIVEWHGGKIWFETEENKGTTFYIELPK</sequence>
<dbReference type="SUPFAM" id="SSF55874">
    <property type="entry name" value="ATPase domain of HSP90 chaperone/DNA topoisomerase II/histidine kinase"/>
    <property type="match status" value="1"/>
</dbReference>
<name>A0A1H3W0F1_9SPHI</name>
<dbReference type="CDD" id="cd00130">
    <property type="entry name" value="PAS"/>
    <property type="match status" value="1"/>
</dbReference>
<dbReference type="InterPro" id="IPR000014">
    <property type="entry name" value="PAS"/>
</dbReference>
<dbReference type="OrthoDB" id="9757990at2"/>
<evidence type="ECO:0000256" key="5">
    <source>
        <dbReference type="ARBA" id="ARBA00022777"/>
    </source>
</evidence>
<evidence type="ECO:0000256" key="4">
    <source>
        <dbReference type="ARBA" id="ARBA00022679"/>
    </source>
</evidence>
<evidence type="ECO:0000256" key="1">
    <source>
        <dbReference type="ARBA" id="ARBA00000085"/>
    </source>
</evidence>
<dbReference type="PANTHER" id="PTHR43711">
    <property type="entry name" value="TWO-COMPONENT HISTIDINE KINASE"/>
    <property type="match status" value="1"/>
</dbReference>
<evidence type="ECO:0000313" key="9">
    <source>
        <dbReference type="Proteomes" id="UP000198850"/>
    </source>
</evidence>
<organism evidence="8 9">
    <name type="scientific">Pedobacter hartonius</name>
    <dbReference type="NCBI Taxonomy" id="425514"/>
    <lineage>
        <taxon>Bacteria</taxon>
        <taxon>Pseudomonadati</taxon>
        <taxon>Bacteroidota</taxon>
        <taxon>Sphingobacteriia</taxon>
        <taxon>Sphingobacteriales</taxon>
        <taxon>Sphingobacteriaceae</taxon>
        <taxon>Pedobacter</taxon>
    </lineage>
</organism>
<evidence type="ECO:0000313" key="8">
    <source>
        <dbReference type="EMBL" id="SDZ80615.1"/>
    </source>
</evidence>
<dbReference type="EC" id="2.7.13.3" evidence="2"/>
<dbReference type="PANTHER" id="PTHR43711:SF26">
    <property type="entry name" value="SENSOR HISTIDINE KINASE RCSC"/>
    <property type="match status" value="1"/>
</dbReference>
<comment type="catalytic activity">
    <reaction evidence="1">
        <text>ATP + protein L-histidine = ADP + protein N-phospho-L-histidine.</text>
        <dbReference type="EC" id="2.7.13.3"/>
    </reaction>
</comment>